<proteinExistence type="predicted"/>
<dbReference type="Proteomes" id="UP001142462">
    <property type="component" value="Unassembled WGS sequence"/>
</dbReference>
<reference evidence="2" key="1">
    <citation type="journal article" date="2014" name="Int. J. Syst. Evol. Microbiol.">
        <title>Complete genome sequence of Corynebacterium casei LMG S-19264T (=DSM 44701T), isolated from a smear-ripened cheese.</title>
        <authorList>
            <consortium name="US DOE Joint Genome Institute (JGI-PGF)"/>
            <person name="Walter F."/>
            <person name="Albersmeier A."/>
            <person name="Kalinowski J."/>
            <person name="Ruckert C."/>
        </authorList>
    </citation>
    <scope>NUCLEOTIDE SEQUENCE</scope>
    <source>
        <strain evidence="2">VKM Ac-1020</strain>
    </source>
</reference>
<feature type="region of interest" description="Disordered" evidence="1">
    <location>
        <begin position="1"/>
        <end position="22"/>
    </location>
</feature>
<evidence type="ECO:0000313" key="2">
    <source>
        <dbReference type="EMBL" id="GLJ61989.1"/>
    </source>
</evidence>
<gene>
    <name evidence="2" type="ORF">GCM10017576_21190</name>
</gene>
<organism evidence="2 3">
    <name type="scientific">Microbacterium barkeri</name>
    <dbReference type="NCBI Taxonomy" id="33917"/>
    <lineage>
        <taxon>Bacteria</taxon>
        <taxon>Bacillati</taxon>
        <taxon>Actinomycetota</taxon>
        <taxon>Actinomycetes</taxon>
        <taxon>Micrococcales</taxon>
        <taxon>Microbacteriaceae</taxon>
        <taxon>Microbacterium</taxon>
    </lineage>
</organism>
<comment type="caution">
    <text evidence="2">The sequence shown here is derived from an EMBL/GenBank/DDBJ whole genome shotgun (WGS) entry which is preliminary data.</text>
</comment>
<dbReference type="Gene3D" id="3.40.960.10">
    <property type="entry name" value="VSR Endonuclease"/>
    <property type="match status" value="1"/>
</dbReference>
<evidence type="ECO:0000256" key="1">
    <source>
        <dbReference type="SAM" id="MobiDB-lite"/>
    </source>
</evidence>
<dbReference type="AlphaFoldDB" id="A0A9W6LWN8"/>
<protein>
    <recommendedName>
        <fullName evidence="4">DUF559 domain-containing protein</fullName>
    </recommendedName>
</protein>
<keyword evidence="3" id="KW-1185">Reference proteome</keyword>
<name>A0A9W6LWN8_9MICO</name>
<dbReference type="EMBL" id="BSEJ01000010">
    <property type="protein sequence ID" value="GLJ61989.1"/>
    <property type="molecule type" value="Genomic_DNA"/>
</dbReference>
<evidence type="ECO:0008006" key="4">
    <source>
        <dbReference type="Google" id="ProtNLM"/>
    </source>
</evidence>
<dbReference type="InterPro" id="IPR011335">
    <property type="entry name" value="Restrct_endonuc-II-like"/>
</dbReference>
<reference evidence="2" key="2">
    <citation type="submission" date="2023-01" db="EMBL/GenBank/DDBJ databases">
        <authorList>
            <person name="Sun Q."/>
            <person name="Evtushenko L."/>
        </authorList>
    </citation>
    <scope>NUCLEOTIDE SEQUENCE</scope>
    <source>
        <strain evidence="2">VKM Ac-1020</strain>
    </source>
</reference>
<evidence type="ECO:0000313" key="3">
    <source>
        <dbReference type="Proteomes" id="UP001142462"/>
    </source>
</evidence>
<dbReference type="SUPFAM" id="SSF52980">
    <property type="entry name" value="Restriction endonuclease-like"/>
    <property type="match status" value="1"/>
</dbReference>
<sequence length="307" mass="34091">MRAPDHSFLRQPLSVSSRPSDLPTRLRGRAFRVADAPEVSRRRSRASDLWIPVRGARLPIDQQGPVSICHAVALSLPAGAAFSHTTAAVLWGLPLPLGQQAERTVHVTTPTGTRARRGRLIIGHQRELAADQVWQRRGLPLTSPSRTFCDLSEILDLDDLVAVGDRVAHDHGAAAIEAELARRPRNRQSRVLREAVALIDSRAESPKETELRLLLVRAGFGPFAANFVVRDASGRFIARVDLALPAQRIAVEYEGDHHRDRDQWRRDLARRRRLEALGWIYLPVTQADLSDPADLLADLRAAVARRG</sequence>
<accession>A0A9W6LWN8</accession>